<dbReference type="PANTHER" id="PTHR46023:SF6">
    <property type="entry name" value="LIPASE CLASS 3 FAMILY PROTEIN"/>
    <property type="match status" value="1"/>
</dbReference>
<comment type="caution">
    <text evidence="3">The sequence shown here is derived from an EMBL/GenBank/DDBJ whole genome shotgun (WGS) entry which is preliminary data.</text>
</comment>
<dbReference type="InterPro" id="IPR002921">
    <property type="entry name" value="Fungal_lipase-type"/>
</dbReference>
<gene>
    <name evidence="3" type="ORF">D0Z07_6802</name>
</gene>
<feature type="compositionally biased region" description="Polar residues" evidence="1">
    <location>
        <begin position="67"/>
        <end position="81"/>
    </location>
</feature>
<feature type="compositionally biased region" description="Polar residues" evidence="1">
    <location>
        <begin position="124"/>
        <end position="137"/>
    </location>
</feature>
<evidence type="ECO:0000256" key="1">
    <source>
        <dbReference type="SAM" id="MobiDB-lite"/>
    </source>
</evidence>
<dbReference type="GO" id="GO:0006629">
    <property type="term" value="P:lipid metabolic process"/>
    <property type="evidence" value="ECO:0007669"/>
    <property type="project" value="InterPro"/>
</dbReference>
<proteinExistence type="predicted"/>
<sequence length="594" mass="64289">MGRGAYTTKPVKAAQSDNSTPSRVPTFPFMATKPTRTNTDWRAGIRTPTFMSRDLSKPKLAGPIPDQSPSVPESFPQQDVTIDSPMRSPGLPADSSNFQKDLQNEEAHVTSSGLPGEREPSVRPTYSRNSSANSTGEEGSLDSFEDLTVEESQSSASSLYSRDSSSIYSNDSASIYSSASSLYSSGASVYSFDESGLKERDRYNGNGCTELIEEETEVTLNSRLPGGSQYQQRTRTHAVRRQEPQDAASREANSLARKAALFKNSRLPPELPSFSTSLPAWSMVCRAAQASLDCYDSQSLTRRGTYTPANSSKDIKAMIIDEQLIDDSQVVIVSVRGTECKSLTDWAVNKAAKPVMPIGFLDDEENACHAGFLQVAKAMVGQIAAQLQEHPASSQMPSLLFTGHSAGGAVAAMLYSHMLSTSVHSDLTTLASQFRGINCVTFGAPPVSLIPLPRRDHGSGIFLAFANEGDPVLRLSDAAYVKSLAKLMTASPPSSVAVPKVKVVRRSRGTSVIRETVASVPWEDLPLWPTPPPPLNNAGDVILLRDKENGRTAASRVTPDDLRDVIFGDLAQHPIEMYMRRVKELALAAMMGRM</sequence>
<dbReference type="Proteomes" id="UP000785200">
    <property type="component" value="Unassembled WGS sequence"/>
</dbReference>
<dbReference type="EMBL" id="VNKQ01000012">
    <property type="protein sequence ID" value="KAG0647581.1"/>
    <property type="molecule type" value="Genomic_DNA"/>
</dbReference>
<dbReference type="AlphaFoldDB" id="A0A9P7AVT2"/>
<dbReference type="InterPro" id="IPR029058">
    <property type="entry name" value="AB_hydrolase_fold"/>
</dbReference>
<organism evidence="3 4">
    <name type="scientific">Hyphodiscus hymeniophilus</name>
    <dbReference type="NCBI Taxonomy" id="353542"/>
    <lineage>
        <taxon>Eukaryota</taxon>
        <taxon>Fungi</taxon>
        <taxon>Dikarya</taxon>
        <taxon>Ascomycota</taxon>
        <taxon>Pezizomycotina</taxon>
        <taxon>Leotiomycetes</taxon>
        <taxon>Helotiales</taxon>
        <taxon>Hyphodiscaceae</taxon>
        <taxon>Hyphodiscus</taxon>
    </lineage>
</organism>
<name>A0A9P7AVT2_9HELO</name>
<dbReference type="Gene3D" id="3.40.50.1820">
    <property type="entry name" value="alpha/beta hydrolase"/>
    <property type="match status" value="1"/>
</dbReference>
<evidence type="ECO:0000313" key="4">
    <source>
        <dbReference type="Proteomes" id="UP000785200"/>
    </source>
</evidence>
<dbReference type="PANTHER" id="PTHR46023">
    <property type="entry name" value="LIPASE CLASS 3 PROTEIN-LIKE"/>
    <property type="match status" value="1"/>
</dbReference>
<dbReference type="OrthoDB" id="438440at2759"/>
<dbReference type="Pfam" id="PF01764">
    <property type="entry name" value="Lipase_3"/>
    <property type="match status" value="1"/>
</dbReference>
<accession>A0A9P7AVT2</accession>
<reference evidence="3" key="1">
    <citation type="submission" date="2019-07" db="EMBL/GenBank/DDBJ databases">
        <title>Hyphodiscus hymeniophilus genome sequencing and assembly.</title>
        <authorList>
            <person name="Kramer G."/>
            <person name="Nodwell J."/>
        </authorList>
    </citation>
    <scope>NUCLEOTIDE SEQUENCE</scope>
    <source>
        <strain evidence="3">ATCC 34498</strain>
    </source>
</reference>
<keyword evidence="4" id="KW-1185">Reference proteome</keyword>
<feature type="region of interest" description="Disordered" evidence="1">
    <location>
        <begin position="1"/>
        <end position="149"/>
    </location>
</feature>
<evidence type="ECO:0000313" key="3">
    <source>
        <dbReference type="EMBL" id="KAG0647581.1"/>
    </source>
</evidence>
<feature type="domain" description="Fungal lipase-type" evidence="2">
    <location>
        <begin position="333"/>
        <end position="453"/>
    </location>
</feature>
<protein>
    <recommendedName>
        <fullName evidence="2">Fungal lipase-type domain-containing protein</fullName>
    </recommendedName>
</protein>
<feature type="region of interest" description="Disordered" evidence="1">
    <location>
        <begin position="223"/>
        <end position="249"/>
    </location>
</feature>
<evidence type="ECO:0000259" key="2">
    <source>
        <dbReference type="Pfam" id="PF01764"/>
    </source>
</evidence>
<dbReference type="SUPFAM" id="SSF53474">
    <property type="entry name" value="alpha/beta-Hydrolases"/>
    <property type="match status" value="1"/>
</dbReference>
<feature type="compositionally biased region" description="Acidic residues" evidence="1">
    <location>
        <begin position="139"/>
        <end position="149"/>
    </location>
</feature>